<dbReference type="GO" id="GO:0098793">
    <property type="term" value="C:presynapse"/>
    <property type="evidence" value="ECO:0007669"/>
    <property type="project" value="UniProtKB-ARBA"/>
</dbReference>
<dbReference type="PANTHER" id="PTHR45628">
    <property type="entry name" value="VOLTAGE-DEPENDENT CALCIUM CHANNEL TYPE A SUBUNIT ALPHA-1"/>
    <property type="match status" value="1"/>
</dbReference>
<feature type="transmembrane region" description="Helical" evidence="19">
    <location>
        <begin position="55"/>
        <end position="76"/>
    </location>
</feature>
<comment type="subcellular location">
    <subcellularLocation>
        <location evidence="1 18">Membrane</location>
        <topology evidence="1 18">Multi-pass membrane protein</topology>
    </subcellularLocation>
</comment>
<dbReference type="Proteomes" id="UP000270296">
    <property type="component" value="Unassembled WGS sequence"/>
</dbReference>
<dbReference type="FunFam" id="1.20.120.350:FF:000011">
    <property type="entry name" value="Voltage-dependent N-type calcium channel subunit alpha"/>
    <property type="match status" value="1"/>
</dbReference>
<keyword evidence="15" id="KW-0407">Ion channel</keyword>
<feature type="transmembrane region" description="Helical" evidence="19">
    <location>
        <begin position="421"/>
        <end position="439"/>
    </location>
</feature>
<dbReference type="GO" id="GO:0050906">
    <property type="term" value="P:detection of stimulus involved in sensory perception"/>
    <property type="evidence" value="ECO:0007669"/>
    <property type="project" value="UniProtKB-ARBA"/>
</dbReference>
<keyword evidence="10 18" id="KW-0851">Voltage-gated channel</keyword>
<evidence type="ECO:0000256" key="3">
    <source>
        <dbReference type="ARBA" id="ARBA00022553"/>
    </source>
</evidence>
<feature type="transmembrane region" description="Helical" evidence="19">
    <location>
        <begin position="150"/>
        <end position="172"/>
    </location>
</feature>
<evidence type="ECO:0000256" key="9">
    <source>
        <dbReference type="ARBA" id="ARBA00022837"/>
    </source>
</evidence>
<reference evidence="23" key="1">
    <citation type="submission" date="2016-06" db="UniProtKB">
        <authorList>
            <consortium name="WormBaseParasite"/>
        </authorList>
    </citation>
    <scope>IDENTIFICATION</scope>
</reference>
<keyword evidence="7 17" id="KW-0479">Metal-binding</keyword>
<evidence type="ECO:0000256" key="14">
    <source>
        <dbReference type="ARBA" id="ARBA00023180"/>
    </source>
</evidence>
<feature type="transmembrane region" description="Helical" evidence="19">
    <location>
        <begin position="388"/>
        <end position="409"/>
    </location>
</feature>
<evidence type="ECO:0000256" key="13">
    <source>
        <dbReference type="ARBA" id="ARBA00023136"/>
    </source>
</evidence>
<keyword evidence="5 18" id="KW-0107">Calcium channel</keyword>
<evidence type="ECO:0000256" key="2">
    <source>
        <dbReference type="ARBA" id="ARBA00022448"/>
    </source>
</evidence>
<dbReference type="InterPro" id="IPR002048">
    <property type="entry name" value="EF_hand_dom"/>
</dbReference>
<keyword evidence="12" id="KW-0406">Ion transport</keyword>
<comment type="similarity">
    <text evidence="18">Belongs to the calcium channel alpha-1 subunit (TC 1.A.1.11) family.</text>
</comment>
<dbReference type="GO" id="GO:0005509">
    <property type="term" value="F:calcium ion binding"/>
    <property type="evidence" value="ECO:0007669"/>
    <property type="project" value="InterPro"/>
</dbReference>
<dbReference type="GO" id="GO:0016323">
    <property type="term" value="C:basolateral plasma membrane"/>
    <property type="evidence" value="ECO:0007669"/>
    <property type="project" value="UniProtKB-ARBA"/>
</dbReference>
<feature type="domain" description="EF-hand" evidence="20">
    <location>
        <begin position="921"/>
        <end position="956"/>
    </location>
</feature>
<keyword evidence="4 18" id="KW-0109">Calcium transport</keyword>
<feature type="transmembrane region" description="Helical" evidence="19">
    <location>
        <begin position="744"/>
        <end position="769"/>
    </location>
</feature>
<feature type="transmembrane region" description="Helical" evidence="19">
    <location>
        <begin position="679"/>
        <end position="697"/>
    </location>
</feature>
<dbReference type="EMBL" id="UZAM01007330">
    <property type="protein sequence ID" value="VDO98416.1"/>
    <property type="molecule type" value="Genomic_DNA"/>
</dbReference>
<evidence type="ECO:0000256" key="15">
    <source>
        <dbReference type="ARBA" id="ARBA00023303"/>
    </source>
</evidence>
<dbReference type="PRINTS" id="PR00167">
    <property type="entry name" value="CACHANNEL"/>
</dbReference>
<keyword evidence="14" id="KW-0325">Glycoprotein</keyword>
<feature type="transmembrane region" description="Helical" evidence="19">
    <location>
        <begin position="229"/>
        <end position="251"/>
    </location>
</feature>
<dbReference type="PROSITE" id="PS50222">
    <property type="entry name" value="EF_HAND_2"/>
    <property type="match status" value="1"/>
</dbReference>
<evidence type="ECO:0000256" key="11">
    <source>
        <dbReference type="ARBA" id="ARBA00022989"/>
    </source>
</evidence>
<keyword evidence="11 19" id="KW-1133">Transmembrane helix</keyword>
<keyword evidence="3" id="KW-0597">Phosphoprotein</keyword>
<feature type="transmembrane region" description="Helical" evidence="19">
    <location>
        <begin position="25"/>
        <end position="43"/>
    </location>
</feature>
<evidence type="ECO:0000256" key="8">
    <source>
        <dbReference type="ARBA" id="ARBA00022737"/>
    </source>
</evidence>
<evidence type="ECO:0000256" key="7">
    <source>
        <dbReference type="ARBA" id="ARBA00022723"/>
    </source>
</evidence>
<evidence type="ECO:0000313" key="21">
    <source>
        <dbReference type="EMBL" id="VDO98416.1"/>
    </source>
</evidence>
<sequence>MSKTQNFCYNTHFRFTVRRMVKTQFMYWLVITLVFLNTVCVSIEHYGQPKWMDDFLYKAEWAFLGIFMFEMLFKMFGLGVDVYFQSSFNIFDFVVITGSLIEVIWGELKGGSFGISVLRALRLLRIFKVTKYWTSLRNLVVSLMNSMRSIISLLFLLFLFIVIFALLGMQLFGGEFNFTDGRPYTHFDTFSIALITVFQILTGEDWNEVMYLAIESQGGIYGGGMVYSVYFIILVLFGNYTLLNVFLAIAVDNLANAQELTAAEEADGQAQNEVSAYSSMESQVNERNQIKVVLLVALISSMSFFLDSEDTDDLENAFGYPRKIVPYSSMFIFSTSNPLRVLVHKLVCTKYFEMAVMIVICLSSISLAAEDPVDDTNPRNKYLNYLDYLFTTVFTVEMVLKIIDMGVVVHPGSYCRDLWNLMDATTVICALVGFAFAGSPKAGKNLSTVKSLRVLRVLRPLKTIKRIPKLKAVFDCVVHSLKNVFNILIVFILFQFIFAVIAVQLFKGKFFYCSDRTKRFVSECKGYYYVYRKQYQQPEVAEREWNVYPLNYDSTINAMLTLFTVTTGEGWPGIRQVSMDTTEENEGPIPFNRVEVSLFYVVYFIVFPFFFVNIFVALIIITFQEQGEAELAEGDLDKNQKQCIDFVLNAKPVSRYMPEDKDSMKYHIWKMVISTPFEYFIMVMICLNTIILMMSYYQEPPMYRAVIRYLNSTLTAVFTVEAIFKIIAFGVRNYFKDGWNVFDFITVIGSITDALVTEFGGNFVSLGFLRLFRAARLIKLLRQGYTIRILLWTFVQSFKALPYVCLLIGMLFFIYAVVGMQVFGNIELNSDTEINRHNNFQTFFNSVILLFRCATGESWQEITMGCTARRYCDPKTLKTEPECGTNIAYVYFTSFMLNLFVAVIMDNFDYLTRDSSILGPHHLDEFVRVWAEYDPAATGRIHYSDMYEMLRNIPPPVGFGRKCPYRLAYKHLIRMNMPVADDGTVQFQTTLFALIRESLSIKMRSVEEMDEADEELRRTLKKLWPIHSKKNIVNLVVPPNSELCEGKLTVGKIYAGLLILENERAKKTGRTAEKDDQDFYQKKATHTNEGREICHEGKTTVVEHFFA</sequence>
<evidence type="ECO:0000256" key="16">
    <source>
        <dbReference type="ARBA" id="ARBA00069462"/>
    </source>
</evidence>
<feature type="transmembrane region" description="Helical" evidence="19">
    <location>
        <begin position="709"/>
        <end position="732"/>
    </location>
</feature>
<dbReference type="InterPro" id="IPR005821">
    <property type="entry name" value="Ion_trans_dom"/>
</dbReference>
<feature type="transmembrane region" description="Helical" evidence="19">
    <location>
        <begin position="350"/>
        <end position="368"/>
    </location>
</feature>
<evidence type="ECO:0000256" key="4">
    <source>
        <dbReference type="ARBA" id="ARBA00022568"/>
    </source>
</evidence>
<dbReference type="GO" id="GO:0019722">
    <property type="term" value="P:calcium-mediated signaling"/>
    <property type="evidence" value="ECO:0007669"/>
    <property type="project" value="UniProtKB-ARBA"/>
</dbReference>
<dbReference type="SMART" id="SM01062">
    <property type="entry name" value="Ca_chan_IQ"/>
    <property type="match status" value="1"/>
</dbReference>
<dbReference type="GO" id="GO:0009582">
    <property type="term" value="P:detection of abiotic stimulus"/>
    <property type="evidence" value="ECO:0007669"/>
    <property type="project" value="UniProtKB-ARBA"/>
</dbReference>
<feature type="binding site" evidence="17">
    <location>
        <position position="204"/>
    </location>
    <ligand>
        <name>Ca(2+)</name>
        <dbReference type="ChEBI" id="CHEBI:29108"/>
    </ligand>
</feature>
<dbReference type="FunFam" id="1.20.120.350:FF:000001">
    <property type="entry name" value="Voltage-dependent L-type calcium channel subunit alpha"/>
    <property type="match status" value="1"/>
</dbReference>
<feature type="transmembrane region" description="Helical" evidence="19">
    <location>
        <begin position="598"/>
        <end position="623"/>
    </location>
</feature>
<dbReference type="GO" id="GO:0009581">
    <property type="term" value="P:detection of external stimulus"/>
    <property type="evidence" value="ECO:0007669"/>
    <property type="project" value="UniProtKB-ARBA"/>
</dbReference>
<keyword evidence="6 19" id="KW-0812">Transmembrane</keyword>
<keyword evidence="22" id="KW-1185">Reference proteome</keyword>
<dbReference type="GO" id="GO:0098703">
    <property type="term" value="P:calcium ion import across plasma membrane"/>
    <property type="evidence" value="ECO:0007669"/>
    <property type="project" value="TreeGrafter"/>
</dbReference>
<keyword evidence="2" id="KW-0813">Transport</keyword>
<dbReference type="InterPro" id="IPR002077">
    <property type="entry name" value="VDCCAlpha1"/>
</dbReference>
<dbReference type="InterPro" id="IPR027359">
    <property type="entry name" value="Volt_channel_dom_sf"/>
</dbReference>
<dbReference type="Pfam" id="PF16905">
    <property type="entry name" value="GPHH"/>
    <property type="match status" value="1"/>
</dbReference>
<evidence type="ECO:0000256" key="18">
    <source>
        <dbReference type="RuleBase" id="RU003808"/>
    </source>
</evidence>
<dbReference type="WBParaSite" id="SBAD_0000277401-mRNA-1">
    <property type="protein sequence ID" value="SBAD_0000277401-mRNA-1"/>
    <property type="gene ID" value="SBAD_0000277401"/>
</dbReference>
<evidence type="ECO:0000313" key="23">
    <source>
        <dbReference type="WBParaSite" id="SBAD_0000277401-mRNA-1"/>
    </source>
</evidence>
<dbReference type="Gene3D" id="1.10.287.70">
    <property type="match status" value="3"/>
</dbReference>
<evidence type="ECO:0000256" key="5">
    <source>
        <dbReference type="ARBA" id="ARBA00022673"/>
    </source>
</evidence>
<evidence type="ECO:0000256" key="6">
    <source>
        <dbReference type="ARBA" id="ARBA00022692"/>
    </source>
</evidence>
<dbReference type="AlphaFoldDB" id="A0A183IGA0"/>
<protein>
    <recommendedName>
        <fullName evidence="16">Voltage-dependent calcium channel type A subunit alpha-1</fullName>
    </recommendedName>
</protein>
<dbReference type="GO" id="GO:0042045">
    <property type="term" value="P:epithelial fluid transport"/>
    <property type="evidence" value="ECO:0007669"/>
    <property type="project" value="UniProtKB-ARBA"/>
</dbReference>
<dbReference type="FunFam" id="1.10.238.10:FF:000063">
    <property type="entry name" value="Voltage-dependent N-type calcium channel subunit alpha"/>
    <property type="match status" value="1"/>
</dbReference>
<dbReference type="SUPFAM" id="SSF81324">
    <property type="entry name" value="Voltage-gated potassium channels"/>
    <property type="match status" value="3"/>
</dbReference>
<evidence type="ECO:0000313" key="22">
    <source>
        <dbReference type="Proteomes" id="UP000270296"/>
    </source>
</evidence>
<dbReference type="InterPro" id="IPR014873">
    <property type="entry name" value="VDCC_a1su_IQ"/>
</dbReference>
<proteinExistence type="inferred from homology"/>
<evidence type="ECO:0000259" key="20">
    <source>
        <dbReference type="PROSITE" id="PS50222"/>
    </source>
</evidence>
<feature type="binding site" evidence="17">
    <location>
        <position position="569"/>
    </location>
    <ligand>
        <name>Ca(2+)</name>
        <dbReference type="ChEBI" id="CHEBI:29108"/>
    </ligand>
</feature>
<dbReference type="FunFam" id="1.10.287.70:FF:000059">
    <property type="entry name" value="Voltage-dependent N-type calcium channel subunit alpha"/>
    <property type="match status" value="1"/>
</dbReference>
<dbReference type="FunFam" id="1.10.287.70:FF:000068">
    <property type="entry name" value="Voltage-dependent N-type calcium channel subunit alpha"/>
    <property type="match status" value="1"/>
</dbReference>
<dbReference type="InterPro" id="IPR050599">
    <property type="entry name" value="VDCC_alpha-1_subunit"/>
</dbReference>
<dbReference type="GO" id="GO:0016322">
    <property type="term" value="P:neuron remodeling"/>
    <property type="evidence" value="ECO:0007669"/>
    <property type="project" value="UniProtKB-ARBA"/>
</dbReference>
<evidence type="ECO:0000256" key="10">
    <source>
        <dbReference type="ARBA" id="ARBA00022882"/>
    </source>
</evidence>
<evidence type="ECO:0000256" key="12">
    <source>
        <dbReference type="ARBA" id="ARBA00023065"/>
    </source>
</evidence>
<dbReference type="Gene3D" id="1.10.238.10">
    <property type="entry name" value="EF-hand"/>
    <property type="match status" value="1"/>
</dbReference>
<gene>
    <name evidence="21" type="ORF">SBAD_LOCUS2644</name>
</gene>
<feature type="transmembrane region" description="Helical" evidence="19">
    <location>
        <begin position="887"/>
        <end position="905"/>
    </location>
</feature>
<dbReference type="GO" id="GO:0005891">
    <property type="term" value="C:voltage-gated calcium channel complex"/>
    <property type="evidence" value="ECO:0007669"/>
    <property type="project" value="InterPro"/>
</dbReference>
<accession>A0A183IGA0</accession>
<keyword evidence="13 19" id="KW-0472">Membrane</keyword>
<dbReference type="GO" id="GO:0008331">
    <property type="term" value="F:high voltage-gated calcium channel activity"/>
    <property type="evidence" value="ECO:0007669"/>
    <property type="project" value="TreeGrafter"/>
</dbReference>
<dbReference type="OrthoDB" id="431720at2759"/>
<keyword evidence="8" id="KW-0677">Repeat</keyword>
<dbReference type="Pfam" id="PF00520">
    <property type="entry name" value="Ion_trans"/>
    <property type="match status" value="3"/>
</dbReference>
<dbReference type="GO" id="GO:0007268">
    <property type="term" value="P:chemical synaptic transmission"/>
    <property type="evidence" value="ECO:0007669"/>
    <property type="project" value="TreeGrafter"/>
</dbReference>
<feature type="transmembrane region" description="Helical" evidence="19">
    <location>
        <begin position="789"/>
        <end position="818"/>
    </location>
</feature>
<organism evidence="23">
    <name type="scientific">Soboliphyme baturini</name>
    <dbReference type="NCBI Taxonomy" id="241478"/>
    <lineage>
        <taxon>Eukaryota</taxon>
        <taxon>Metazoa</taxon>
        <taxon>Ecdysozoa</taxon>
        <taxon>Nematoda</taxon>
        <taxon>Enoplea</taxon>
        <taxon>Dorylaimia</taxon>
        <taxon>Dioctophymatida</taxon>
        <taxon>Dioctophymatoidea</taxon>
        <taxon>Soboliphymatidae</taxon>
        <taxon>Soboliphyme</taxon>
    </lineage>
</organism>
<dbReference type="Pfam" id="PF08763">
    <property type="entry name" value="Ca_chan_IQ"/>
    <property type="match status" value="1"/>
</dbReference>
<feature type="transmembrane region" description="Helical" evidence="19">
    <location>
        <begin position="484"/>
        <end position="506"/>
    </location>
</feature>
<name>A0A183IGA0_9BILA</name>
<evidence type="ECO:0000256" key="19">
    <source>
        <dbReference type="SAM" id="Phobius"/>
    </source>
</evidence>
<keyword evidence="9 17" id="KW-0106">Calcium</keyword>
<evidence type="ECO:0000256" key="1">
    <source>
        <dbReference type="ARBA" id="ARBA00004141"/>
    </source>
</evidence>
<dbReference type="Gene3D" id="1.20.120.350">
    <property type="entry name" value="Voltage-gated potassium channels. Chain C"/>
    <property type="match status" value="3"/>
</dbReference>
<reference evidence="21 22" key="2">
    <citation type="submission" date="2018-11" db="EMBL/GenBank/DDBJ databases">
        <authorList>
            <consortium name="Pathogen Informatics"/>
        </authorList>
    </citation>
    <scope>NUCLEOTIDE SEQUENCE [LARGE SCALE GENOMIC DNA]</scope>
</reference>
<dbReference type="InterPro" id="IPR031649">
    <property type="entry name" value="GPHH_dom"/>
</dbReference>
<evidence type="ECO:0000256" key="17">
    <source>
        <dbReference type="PIRSR" id="PIRSR602077-1"/>
    </source>
</evidence>
<dbReference type="FunFam" id="1.20.120.350:FF:000013">
    <property type="entry name" value="Voltage-dependent N-type calcium channel subunit alpha"/>
    <property type="match status" value="1"/>
</dbReference>
<dbReference type="PANTHER" id="PTHR45628:SF7">
    <property type="entry name" value="VOLTAGE-DEPENDENT CALCIUM CHANNEL TYPE A SUBUNIT ALPHA-1"/>
    <property type="match status" value="1"/>
</dbReference>